<evidence type="ECO:0000256" key="1">
    <source>
        <dbReference type="SAM" id="MobiDB-lite"/>
    </source>
</evidence>
<keyword evidence="3" id="KW-1185">Reference proteome</keyword>
<evidence type="ECO:0000313" key="2">
    <source>
        <dbReference type="EMBL" id="NEV61276.1"/>
    </source>
</evidence>
<dbReference type="Proteomes" id="UP000483379">
    <property type="component" value="Unassembled WGS sequence"/>
</dbReference>
<evidence type="ECO:0000313" key="3">
    <source>
        <dbReference type="Proteomes" id="UP000483379"/>
    </source>
</evidence>
<dbReference type="PIRSF" id="PIRSF016481">
    <property type="entry name" value="Pilus_assembly_PilP"/>
    <property type="match status" value="1"/>
</dbReference>
<name>A0A6M0JUS6_9GAMM</name>
<gene>
    <name evidence="2" type="ORF">G3446_05055</name>
</gene>
<sequence>MTRRQRLQKLLWLAPTLLLGGCGGNDMNDLENYVQQVLAKPPGPIEPLPEIKPVGTFVYEPGDRRDPFTPDAQSAPEEEVVLDNGLAPDPNRRKEELEGYPLDSLRMVGTLEMDNGRWGLIRTKEGILHRVRVGNYLGQNNGQIISIQDDEIQLTEIVSDAPGQWRERAATVALSE</sequence>
<organism evidence="2 3">
    <name type="scientific">Thiorhodococcus minor</name>
    <dbReference type="NCBI Taxonomy" id="57489"/>
    <lineage>
        <taxon>Bacteria</taxon>
        <taxon>Pseudomonadati</taxon>
        <taxon>Pseudomonadota</taxon>
        <taxon>Gammaproteobacteria</taxon>
        <taxon>Chromatiales</taxon>
        <taxon>Chromatiaceae</taxon>
        <taxon>Thiorhodococcus</taxon>
    </lineage>
</organism>
<dbReference type="Gene3D" id="2.30.30.830">
    <property type="match status" value="1"/>
</dbReference>
<dbReference type="EMBL" id="JAAIJQ010000010">
    <property type="protein sequence ID" value="NEV61276.1"/>
    <property type="molecule type" value="Genomic_DNA"/>
</dbReference>
<dbReference type="Pfam" id="PF04351">
    <property type="entry name" value="PilP"/>
    <property type="match status" value="1"/>
</dbReference>
<dbReference type="AlphaFoldDB" id="A0A6M0JUS6"/>
<proteinExistence type="predicted"/>
<reference evidence="2 3" key="1">
    <citation type="submission" date="2020-02" db="EMBL/GenBank/DDBJ databases">
        <title>Genome sequences of Thiorhodococcus mannitoliphagus and Thiorhodococcus minor, purple sulfur photosynthetic bacteria in the gammaproteobacterial family, Chromatiaceae.</title>
        <authorList>
            <person name="Aviles F.A."/>
            <person name="Meyer T.E."/>
            <person name="Kyndt J.A."/>
        </authorList>
    </citation>
    <scope>NUCLEOTIDE SEQUENCE [LARGE SCALE GENOMIC DNA]</scope>
    <source>
        <strain evidence="2 3">DSM 11518</strain>
    </source>
</reference>
<comment type="caution">
    <text evidence="2">The sequence shown here is derived from an EMBL/GenBank/DDBJ whole genome shotgun (WGS) entry which is preliminary data.</text>
</comment>
<feature type="region of interest" description="Disordered" evidence="1">
    <location>
        <begin position="62"/>
        <end position="95"/>
    </location>
</feature>
<accession>A0A6M0JUS6</accession>
<protein>
    <submittedName>
        <fullName evidence="2">Pilus assembly protein PilP</fullName>
    </submittedName>
</protein>
<dbReference type="InterPro" id="IPR007446">
    <property type="entry name" value="PilP"/>
</dbReference>
<dbReference type="PROSITE" id="PS51257">
    <property type="entry name" value="PROKAR_LIPOPROTEIN"/>
    <property type="match status" value="1"/>
</dbReference>